<dbReference type="GO" id="GO:0020037">
    <property type="term" value="F:heme binding"/>
    <property type="evidence" value="ECO:0007669"/>
    <property type="project" value="InterPro"/>
</dbReference>
<proteinExistence type="predicted"/>
<gene>
    <name evidence="10" type="ORF">I5907_04025</name>
</gene>
<comment type="caution">
    <text evidence="10">The sequence shown here is derived from an EMBL/GenBank/DDBJ whole genome shotgun (WGS) entry which is preliminary data.</text>
</comment>
<feature type="binding site" description="covalent" evidence="6">
    <location>
        <position position="112"/>
    </location>
    <ligand>
        <name>heme c</name>
        <dbReference type="ChEBI" id="CHEBI:61717"/>
    </ligand>
</feature>
<dbReference type="AlphaFoldDB" id="A0A931GYD2"/>
<evidence type="ECO:0000256" key="8">
    <source>
        <dbReference type="SAM" id="SignalP"/>
    </source>
</evidence>
<dbReference type="Gene3D" id="1.10.760.10">
    <property type="entry name" value="Cytochrome c-like domain"/>
    <property type="match status" value="1"/>
</dbReference>
<keyword evidence="11" id="KW-1185">Reference proteome</keyword>
<keyword evidence="8" id="KW-0732">Signal</keyword>
<dbReference type="GO" id="GO:0005506">
    <property type="term" value="F:iron ion binding"/>
    <property type="evidence" value="ECO:0007669"/>
    <property type="project" value="InterPro"/>
</dbReference>
<keyword evidence="5 6" id="KW-0408">Iron</keyword>
<feature type="binding site" description="covalent" evidence="6">
    <location>
        <position position="67"/>
    </location>
    <ligand>
        <name>heme c</name>
        <dbReference type="ChEBI" id="CHEBI:61717"/>
    </ligand>
</feature>
<feature type="compositionally biased region" description="Low complexity" evidence="7">
    <location>
        <begin position="23"/>
        <end position="42"/>
    </location>
</feature>
<feature type="region of interest" description="Disordered" evidence="7">
    <location>
        <begin position="23"/>
        <end position="49"/>
    </location>
</feature>
<keyword evidence="4" id="KW-0249">Electron transport</keyword>
<dbReference type="SUPFAM" id="SSF46626">
    <property type="entry name" value="Cytochrome c"/>
    <property type="match status" value="1"/>
</dbReference>
<evidence type="ECO:0000256" key="4">
    <source>
        <dbReference type="ARBA" id="ARBA00022982"/>
    </source>
</evidence>
<dbReference type="PRINTS" id="PR00606">
    <property type="entry name" value="CYTCHROMECID"/>
</dbReference>
<evidence type="ECO:0000256" key="6">
    <source>
        <dbReference type="PIRSR" id="PIRSR602324-1"/>
    </source>
</evidence>
<evidence type="ECO:0000256" key="5">
    <source>
        <dbReference type="ARBA" id="ARBA00023004"/>
    </source>
</evidence>
<protein>
    <submittedName>
        <fullName evidence="10">Cytochrome c class I</fullName>
    </submittedName>
</protein>
<evidence type="ECO:0000256" key="7">
    <source>
        <dbReference type="SAM" id="MobiDB-lite"/>
    </source>
</evidence>
<dbReference type="RefSeq" id="WP_196989441.1">
    <property type="nucleotide sequence ID" value="NZ_JADWYR010000001.1"/>
</dbReference>
<keyword evidence="3 6" id="KW-0479">Metal-binding</keyword>
<sequence length="137" mass="14029">MKKYFVSAALVVLVAACGGGNSDTAAGDSSASASTTEPAATSGDVTENPDYKAGLALIGKSDCLTCHKATEKLIGPAYKEVAQKYAGVDTAVAYLSKKVIEGGSGVWGSVPMTAHPQISQADAEQMVKYVLLLKDAQ</sequence>
<dbReference type="EMBL" id="JADWYR010000001">
    <property type="protein sequence ID" value="MBG9375387.1"/>
    <property type="molecule type" value="Genomic_DNA"/>
</dbReference>
<evidence type="ECO:0000313" key="11">
    <source>
        <dbReference type="Proteomes" id="UP000628448"/>
    </source>
</evidence>
<reference evidence="10" key="1">
    <citation type="submission" date="2020-11" db="EMBL/GenBank/DDBJ databases">
        <title>Bacterial whole genome sequence for Panacibacter sp. DH6.</title>
        <authorList>
            <person name="Le V."/>
            <person name="Ko S."/>
            <person name="Ahn C.-Y."/>
            <person name="Oh H.-M."/>
        </authorList>
    </citation>
    <scope>NUCLEOTIDE SEQUENCE</scope>
    <source>
        <strain evidence="10">DH6</strain>
    </source>
</reference>
<evidence type="ECO:0000256" key="1">
    <source>
        <dbReference type="ARBA" id="ARBA00022448"/>
    </source>
</evidence>
<dbReference type="InterPro" id="IPR036909">
    <property type="entry name" value="Cyt_c-like_dom_sf"/>
</dbReference>
<evidence type="ECO:0000259" key="9">
    <source>
        <dbReference type="PROSITE" id="PS51007"/>
    </source>
</evidence>
<feature type="domain" description="Cytochrome c" evidence="9">
    <location>
        <begin position="49"/>
        <end position="134"/>
    </location>
</feature>
<keyword evidence="1" id="KW-0813">Transport</keyword>
<evidence type="ECO:0000256" key="3">
    <source>
        <dbReference type="ARBA" id="ARBA00022723"/>
    </source>
</evidence>
<dbReference type="GO" id="GO:0009055">
    <property type="term" value="F:electron transfer activity"/>
    <property type="evidence" value="ECO:0007669"/>
    <property type="project" value="InterPro"/>
</dbReference>
<evidence type="ECO:0000256" key="2">
    <source>
        <dbReference type="ARBA" id="ARBA00022617"/>
    </source>
</evidence>
<name>A0A931GYD2_9BACT</name>
<dbReference type="PROSITE" id="PS51007">
    <property type="entry name" value="CYTC"/>
    <property type="match status" value="1"/>
</dbReference>
<dbReference type="InterPro" id="IPR002324">
    <property type="entry name" value="Cyt_c_ID"/>
</dbReference>
<feature type="signal peptide" evidence="8">
    <location>
        <begin position="1"/>
        <end position="25"/>
    </location>
</feature>
<comment type="PTM">
    <text evidence="6">Binds 1 heme c group covalently per subunit.</text>
</comment>
<feature type="binding site" description="covalent" evidence="6">
    <location>
        <position position="63"/>
    </location>
    <ligand>
        <name>heme c</name>
        <dbReference type="ChEBI" id="CHEBI:61717"/>
    </ligand>
</feature>
<dbReference type="InterPro" id="IPR009056">
    <property type="entry name" value="Cyt_c-like_dom"/>
</dbReference>
<dbReference type="PROSITE" id="PS51257">
    <property type="entry name" value="PROKAR_LIPOPROTEIN"/>
    <property type="match status" value="1"/>
</dbReference>
<dbReference type="Proteomes" id="UP000628448">
    <property type="component" value="Unassembled WGS sequence"/>
</dbReference>
<dbReference type="Pfam" id="PF00034">
    <property type="entry name" value="Cytochrom_C"/>
    <property type="match status" value="1"/>
</dbReference>
<keyword evidence="2 6" id="KW-0349">Heme</keyword>
<feature type="chain" id="PRO_5037646755" evidence="8">
    <location>
        <begin position="26"/>
        <end position="137"/>
    </location>
</feature>
<accession>A0A931GYD2</accession>
<organism evidence="10 11">
    <name type="scientific">Panacibacter microcysteis</name>
    <dbReference type="NCBI Taxonomy" id="2793269"/>
    <lineage>
        <taxon>Bacteria</taxon>
        <taxon>Pseudomonadati</taxon>
        <taxon>Bacteroidota</taxon>
        <taxon>Chitinophagia</taxon>
        <taxon>Chitinophagales</taxon>
        <taxon>Chitinophagaceae</taxon>
        <taxon>Panacibacter</taxon>
    </lineage>
</organism>
<evidence type="ECO:0000313" key="10">
    <source>
        <dbReference type="EMBL" id="MBG9375387.1"/>
    </source>
</evidence>